<dbReference type="EMBL" id="DTLI01000029">
    <property type="protein sequence ID" value="HHS51484.1"/>
    <property type="molecule type" value="Genomic_DNA"/>
</dbReference>
<sequence>MLDFYMPIRHNYSALVKTILSKEIGNLLTKVQENSGLSQTEVTERIGLFLKSFAYLYLLESGKIKIQF</sequence>
<proteinExistence type="predicted"/>
<organism evidence="1">
    <name type="scientific">candidate division WOR-3 bacterium</name>
    <dbReference type="NCBI Taxonomy" id="2052148"/>
    <lineage>
        <taxon>Bacteria</taxon>
        <taxon>Bacteria division WOR-3</taxon>
    </lineage>
</organism>
<gene>
    <name evidence="1" type="ORF">ENW73_01270</name>
</gene>
<evidence type="ECO:0000313" key="1">
    <source>
        <dbReference type="EMBL" id="HHS51484.1"/>
    </source>
</evidence>
<name>A0A7C6A8Z3_UNCW3</name>
<accession>A0A7C6A8Z3</accession>
<reference evidence="1" key="1">
    <citation type="journal article" date="2020" name="mSystems">
        <title>Genome- and Community-Level Interaction Insights into Carbon Utilization and Element Cycling Functions of Hydrothermarchaeota in Hydrothermal Sediment.</title>
        <authorList>
            <person name="Zhou Z."/>
            <person name="Liu Y."/>
            <person name="Xu W."/>
            <person name="Pan J."/>
            <person name="Luo Z.H."/>
            <person name="Li M."/>
        </authorList>
    </citation>
    <scope>NUCLEOTIDE SEQUENCE [LARGE SCALE GENOMIC DNA]</scope>
    <source>
        <strain evidence="1">SpSt-876</strain>
    </source>
</reference>
<protein>
    <submittedName>
        <fullName evidence="1">Uncharacterized protein</fullName>
    </submittedName>
</protein>
<comment type="caution">
    <text evidence="1">The sequence shown here is derived from an EMBL/GenBank/DDBJ whole genome shotgun (WGS) entry which is preliminary data.</text>
</comment>
<dbReference type="AlphaFoldDB" id="A0A7C6A8Z3"/>